<reference evidence="1 2" key="1">
    <citation type="submission" date="2019-01" db="EMBL/GenBank/DDBJ databases">
        <title>Coherence of Microcystis species and biogeography revealed through population genomics.</title>
        <authorList>
            <person name="Perez-Carrascal O.M."/>
            <person name="Terrat Y."/>
            <person name="Giani A."/>
            <person name="Fortin N."/>
            <person name="Tromas N."/>
            <person name="Shapiro B.J."/>
        </authorList>
    </citation>
    <scope>NUCLEOTIDE SEQUENCE [LARGE SCALE GENOMIC DNA]</scope>
    <source>
        <strain evidence="1">Ma_MB_S_20031200_S102</strain>
    </source>
</reference>
<sequence>MPAITIEHVKKQKQEIVSNVKELAIISETLNREYLSRKIQRLETLDRKIQSLLSEVTTGEHGQILKTDTALKQEIKDLRNHHEYLSRKIQLFYPDTSDNFKKAIWWFLDSGISDGLSLIQDVKGKPPYNDQEIQNLFKKAETRLAQTSQESPETMIAIAEIKNYSPDQPLQMGQSYCLQTGIKNEGLDEEDPDLAKLDVVVWAEGMEILPKWTQTYLLNKNQELSLIQFQLKPTSLGKKKICVEFYYELHWLGEVKFEIQVVEAKQLVNI</sequence>
<accession>A0A552EHB1</accession>
<name>A0A552EHB1_MICAE</name>
<dbReference type="Proteomes" id="UP000317708">
    <property type="component" value="Unassembled WGS sequence"/>
</dbReference>
<proteinExistence type="predicted"/>
<protein>
    <submittedName>
        <fullName evidence="1">Uncharacterized protein</fullName>
    </submittedName>
</protein>
<evidence type="ECO:0000313" key="1">
    <source>
        <dbReference type="EMBL" id="TRU33879.1"/>
    </source>
</evidence>
<gene>
    <name evidence="1" type="ORF">EWV92_16510</name>
</gene>
<evidence type="ECO:0000313" key="2">
    <source>
        <dbReference type="Proteomes" id="UP000317708"/>
    </source>
</evidence>
<dbReference type="EMBL" id="SFBI01000143">
    <property type="protein sequence ID" value="TRU33879.1"/>
    <property type="molecule type" value="Genomic_DNA"/>
</dbReference>
<organism evidence="1 2">
    <name type="scientific">Microcystis aeruginosa Ma_MB_S_20031200_S102</name>
    <dbReference type="NCBI Taxonomy" id="2486254"/>
    <lineage>
        <taxon>Bacteria</taxon>
        <taxon>Bacillati</taxon>
        <taxon>Cyanobacteriota</taxon>
        <taxon>Cyanophyceae</taxon>
        <taxon>Oscillatoriophycideae</taxon>
        <taxon>Chroococcales</taxon>
        <taxon>Microcystaceae</taxon>
        <taxon>Microcystis</taxon>
    </lineage>
</organism>
<dbReference type="AlphaFoldDB" id="A0A552EHB1"/>
<comment type="caution">
    <text evidence="1">The sequence shown here is derived from an EMBL/GenBank/DDBJ whole genome shotgun (WGS) entry which is preliminary data.</text>
</comment>